<sequence>MIHLVIDPQSEPDLSTSAPHDHPAPDATLLLTRLDCIKGYVLQGTELPTGHVLLPLSPLLTDEGPPDGAVFLLSVYGDHSWRSTPLLYTLSEERAQAMVAHLNERSIPTSPFDHSYSTLLPFLTPTTPGR</sequence>
<feature type="region of interest" description="Disordered" evidence="1">
    <location>
        <begin position="1"/>
        <end position="22"/>
    </location>
</feature>
<reference evidence="2 3" key="1">
    <citation type="submission" date="2019-07" db="EMBL/GenBank/DDBJ databases">
        <title>Whole genome shotgun sequence of Deinococcus cellulosilyticus NBRC 106333.</title>
        <authorList>
            <person name="Hosoyama A."/>
            <person name="Uohara A."/>
            <person name="Ohji S."/>
            <person name="Ichikawa N."/>
        </authorList>
    </citation>
    <scope>NUCLEOTIDE SEQUENCE [LARGE SCALE GENOMIC DNA]</scope>
    <source>
        <strain evidence="2 3">NBRC 106333</strain>
    </source>
</reference>
<keyword evidence="3" id="KW-1185">Reference proteome</keyword>
<organism evidence="2 3">
    <name type="scientific">Deinococcus cellulosilyticus (strain DSM 18568 / NBRC 106333 / KACC 11606 / 5516J-15)</name>
    <dbReference type="NCBI Taxonomy" id="1223518"/>
    <lineage>
        <taxon>Bacteria</taxon>
        <taxon>Thermotogati</taxon>
        <taxon>Deinococcota</taxon>
        <taxon>Deinococci</taxon>
        <taxon>Deinococcales</taxon>
        <taxon>Deinococcaceae</taxon>
        <taxon>Deinococcus</taxon>
    </lineage>
</organism>
<dbReference type="Proteomes" id="UP000321306">
    <property type="component" value="Unassembled WGS sequence"/>
</dbReference>
<accession>A0A511MYF3</accession>
<evidence type="ECO:0000313" key="3">
    <source>
        <dbReference type="Proteomes" id="UP000321306"/>
    </source>
</evidence>
<comment type="caution">
    <text evidence="2">The sequence shown here is derived from an EMBL/GenBank/DDBJ whole genome shotgun (WGS) entry which is preliminary data.</text>
</comment>
<evidence type="ECO:0000256" key="1">
    <source>
        <dbReference type="SAM" id="MobiDB-lite"/>
    </source>
</evidence>
<name>A0A511MYF3_DEIC1</name>
<protein>
    <submittedName>
        <fullName evidence="2">Uncharacterized protein</fullName>
    </submittedName>
</protein>
<dbReference type="EMBL" id="BJXB01000004">
    <property type="protein sequence ID" value="GEM45615.1"/>
    <property type="molecule type" value="Genomic_DNA"/>
</dbReference>
<evidence type="ECO:0000313" key="2">
    <source>
        <dbReference type="EMBL" id="GEM45615.1"/>
    </source>
</evidence>
<dbReference type="RefSeq" id="WP_146883080.1">
    <property type="nucleotide sequence ID" value="NZ_BJXB01000004.1"/>
</dbReference>
<proteinExistence type="predicted"/>
<dbReference type="AlphaFoldDB" id="A0A511MYF3"/>
<gene>
    <name evidence="2" type="ORF">DC3_12500</name>
</gene>